<dbReference type="OrthoDB" id="419711at2759"/>
<feature type="transmembrane region" description="Helical" evidence="5">
    <location>
        <begin position="39"/>
        <end position="59"/>
    </location>
</feature>
<keyword evidence="4 5" id="KW-0472">Membrane</keyword>
<evidence type="ECO:0000256" key="3">
    <source>
        <dbReference type="ARBA" id="ARBA00022989"/>
    </source>
</evidence>
<accession>A0A8H7S3T3</accession>
<dbReference type="AlphaFoldDB" id="A0A8H7S3T3"/>
<dbReference type="Pfam" id="PF04750">
    <property type="entry name" value="Far-17a_AIG1"/>
    <property type="match status" value="1"/>
</dbReference>
<feature type="transmembrane region" description="Helical" evidence="5">
    <location>
        <begin position="151"/>
        <end position="171"/>
    </location>
</feature>
<name>A0A8H7S3T3_9FUNG</name>
<proteinExistence type="predicted"/>
<dbReference type="GO" id="GO:0016020">
    <property type="term" value="C:membrane"/>
    <property type="evidence" value="ECO:0007669"/>
    <property type="project" value="InterPro"/>
</dbReference>
<dbReference type="EMBL" id="JAEPRB010000089">
    <property type="protein sequence ID" value="KAG2222190.1"/>
    <property type="molecule type" value="Genomic_DNA"/>
</dbReference>
<organism evidence="6 7">
    <name type="scientific">Circinella minor</name>
    <dbReference type="NCBI Taxonomy" id="1195481"/>
    <lineage>
        <taxon>Eukaryota</taxon>
        <taxon>Fungi</taxon>
        <taxon>Fungi incertae sedis</taxon>
        <taxon>Mucoromycota</taxon>
        <taxon>Mucoromycotina</taxon>
        <taxon>Mucoromycetes</taxon>
        <taxon>Mucorales</taxon>
        <taxon>Lichtheimiaceae</taxon>
        <taxon>Circinella</taxon>
    </lineage>
</organism>
<dbReference type="PANTHER" id="PTHR12242:SF1">
    <property type="entry name" value="MYND-TYPE DOMAIN-CONTAINING PROTEIN"/>
    <property type="match status" value="1"/>
</dbReference>
<evidence type="ECO:0000313" key="6">
    <source>
        <dbReference type="EMBL" id="KAG2222190.1"/>
    </source>
</evidence>
<comment type="subcellular location">
    <subcellularLocation>
        <location evidence="1">Endomembrane system</location>
        <topology evidence="1">Multi-pass membrane protein</topology>
    </subcellularLocation>
</comment>
<protein>
    <submittedName>
        <fullName evidence="6">Uncharacterized protein</fullName>
    </submittedName>
</protein>
<evidence type="ECO:0000313" key="7">
    <source>
        <dbReference type="Proteomes" id="UP000646827"/>
    </source>
</evidence>
<dbReference type="GO" id="GO:0012505">
    <property type="term" value="C:endomembrane system"/>
    <property type="evidence" value="ECO:0007669"/>
    <property type="project" value="UniProtKB-SubCell"/>
</dbReference>
<evidence type="ECO:0000256" key="5">
    <source>
        <dbReference type="SAM" id="Phobius"/>
    </source>
</evidence>
<evidence type="ECO:0000256" key="1">
    <source>
        <dbReference type="ARBA" id="ARBA00004127"/>
    </source>
</evidence>
<feature type="transmembrane region" description="Helical" evidence="5">
    <location>
        <begin position="116"/>
        <end position="139"/>
    </location>
</feature>
<feature type="transmembrane region" description="Helical" evidence="5">
    <location>
        <begin position="183"/>
        <end position="208"/>
    </location>
</feature>
<dbReference type="Proteomes" id="UP000646827">
    <property type="component" value="Unassembled WGS sequence"/>
</dbReference>
<evidence type="ECO:0000256" key="2">
    <source>
        <dbReference type="ARBA" id="ARBA00022692"/>
    </source>
</evidence>
<keyword evidence="7" id="KW-1185">Reference proteome</keyword>
<feature type="transmembrane region" description="Helical" evidence="5">
    <location>
        <begin position="220"/>
        <end position="240"/>
    </location>
</feature>
<keyword evidence="2 5" id="KW-0812">Transmembrane</keyword>
<comment type="caution">
    <text evidence="6">The sequence shown here is derived from an EMBL/GenBank/DDBJ whole genome shotgun (WGS) entry which is preliminary data.</text>
</comment>
<sequence length="272" mass="31710">MNYSDEPLKPSRYAVIRWFNFDKFIPEAAVTSHWVSSEVFLGIRTIITLYSTIVLWANIGANAQYGEFKRFFAFFTNLTFIGLHAYLVTALYHHVRYIISRKHLGSFFDQPAFLNYLYYYLYHTILVFNIITPVVYWSLLANGDSKVAPLAIWLNVSVHGVSFFLMMFDMIFCRIKMQINMVLLVFINVVLYMFLSFIVHASAGFWVYPFLNWDQGGIAAGLYIGVAACFIIAFFIQMLFHFIRDWIAGRNTVISKEQPQEMNERRHDLEAA</sequence>
<gene>
    <name evidence="6" type="ORF">INT45_014087</name>
</gene>
<dbReference type="PANTHER" id="PTHR12242">
    <property type="entry name" value="OS02G0130600 PROTEIN-RELATED"/>
    <property type="match status" value="1"/>
</dbReference>
<dbReference type="InterPro" id="IPR006838">
    <property type="entry name" value="ADTRP_AIG1"/>
</dbReference>
<evidence type="ECO:0000256" key="4">
    <source>
        <dbReference type="ARBA" id="ARBA00023136"/>
    </source>
</evidence>
<keyword evidence="3 5" id="KW-1133">Transmembrane helix</keyword>
<reference evidence="6 7" key="1">
    <citation type="submission" date="2020-12" db="EMBL/GenBank/DDBJ databases">
        <title>Metabolic potential, ecology and presence of endohyphal bacteria is reflected in genomic diversity of Mucoromycotina.</title>
        <authorList>
            <person name="Muszewska A."/>
            <person name="Okrasinska A."/>
            <person name="Steczkiewicz K."/>
            <person name="Drgas O."/>
            <person name="Orlowska M."/>
            <person name="Perlinska-Lenart U."/>
            <person name="Aleksandrzak-Piekarczyk T."/>
            <person name="Szatraj K."/>
            <person name="Zielenkiewicz U."/>
            <person name="Pilsyk S."/>
            <person name="Malc E."/>
            <person name="Mieczkowski P."/>
            <person name="Kruszewska J.S."/>
            <person name="Biernat P."/>
            <person name="Pawlowska J."/>
        </authorList>
    </citation>
    <scope>NUCLEOTIDE SEQUENCE [LARGE SCALE GENOMIC DNA]</scope>
    <source>
        <strain evidence="6 7">CBS 142.35</strain>
    </source>
</reference>
<feature type="transmembrane region" description="Helical" evidence="5">
    <location>
        <begin position="71"/>
        <end position="95"/>
    </location>
</feature>